<dbReference type="PANTHER" id="PTHR43084">
    <property type="entry name" value="PERSULFIDE DIOXYGENASE ETHE1"/>
    <property type="match status" value="1"/>
</dbReference>
<keyword evidence="4" id="KW-1185">Reference proteome</keyword>
<keyword evidence="1" id="KW-0479">Metal-binding</keyword>
<dbReference type="Gene3D" id="3.60.15.10">
    <property type="entry name" value="Ribonuclease Z/Hydroxyacylglutathione hydrolase-like"/>
    <property type="match status" value="1"/>
</dbReference>
<dbReference type="Pfam" id="PF00753">
    <property type="entry name" value="Lactamase_B"/>
    <property type="match status" value="1"/>
</dbReference>
<feature type="domain" description="Metallo-beta-lactamase" evidence="2">
    <location>
        <begin position="15"/>
        <end position="205"/>
    </location>
</feature>
<dbReference type="InterPro" id="IPR036866">
    <property type="entry name" value="RibonucZ/Hydroxyglut_hydro"/>
</dbReference>
<evidence type="ECO:0000313" key="3">
    <source>
        <dbReference type="EMBL" id="MEO3682124.1"/>
    </source>
</evidence>
<dbReference type="SMART" id="SM00849">
    <property type="entry name" value="Lactamase_B"/>
    <property type="match status" value="1"/>
</dbReference>
<proteinExistence type="predicted"/>
<dbReference type="InterPro" id="IPR044528">
    <property type="entry name" value="POD-like_MBL-fold"/>
</dbReference>
<gene>
    <name evidence="3" type="ORF">ABHN84_07420</name>
</gene>
<evidence type="ECO:0000313" key="4">
    <source>
        <dbReference type="Proteomes" id="UP001477278"/>
    </source>
</evidence>
<dbReference type="SUPFAM" id="SSF56281">
    <property type="entry name" value="Metallo-hydrolase/oxidoreductase"/>
    <property type="match status" value="1"/>
</dbReference>
<dbReference type="CDD" id="cd07724">
    <property type="entry name" value="POD-like_MBL-fold"/>
    <property type="match status" value="1"/>
</dbReference>
<comment type="caution">
    <text evidence="3">The sequence shown here is derived from an EMBL/GenBank/DDBJ whole genome shotgun (WGS) entry which is preliminary data.</text>
</comment>
<sequence length="288" mass="32312">MSKICIDPFYHHVSHTITYVVTDLATRQSAIIDPVLDFDIASGTISTHFADMLIEHIDKHGYEIEWILETHAHDDHISAACYIKKNRGGITGIGENITKVQHTFKRLLNLDESFQCNGEQFDQLFADEELIKFGHLNIHVMHTPGHTPACVSYLIEDTVFVGDTLSTPELGTASTEFPDSSATTLYHSIQRILALPNCTRVFVGHYPFTDKNAENQLETSVIAQKRNNRVVGGKVTLTEFVQLHQQRHINADTPALLLPAIQINIRAGNISPIEGEDNYYIKIPLNQL</sequence>
<dbReference type="InterPro" id="IPR051682">
    <property type="entry name" value="Mito_Persulfide_Diox"/>
</dbReference>
<protein>
    <submittedName>
        <fullName evidence="3">MBL fold metallo-hydrolase</fullName>
    </submittedName>
</protein>
<accession>A0ABV0FMR6</accession>
<evidence type="ECO:0000259" key="2">
    <source>
        <dbReference type="SMART" id="SM00849"/>
    </source>
</evidence>
<dbReference type="Proteomes" id="UP001477278">
    <property type="component" value="Unassembled WGS sequence"/>
</dbReference>
<evidence type="ECO:0000256" key="1">
    <source>
        <dbReference type="ARBA" id="ARBA00022723"/>
    </source>
</evidence>
<dbReference type="EMBL" id="JBDPZN010000002">
    <property type="protein sequence ID" value="MEO3682124.1"/>
    <property type="molecule type" value="Genomic_DNA"/>
</dbReference>
<dbReference type="RefSeq" id="WP_347689904.1">
    <property type="nucleotide sequence ID" value="NZ_JBDPZN010000002.1"/>
</dbReference>
<reference evidence="3 4" key="1">
    <citation type="submission" date="2024-05" db="EMBL/GenBank/DDBJ databases">
        <title>Genome sequencing of Marine Estuary Bacteria, Shewanella vesiculosa and S. baltica, and Pseudomonas syringae.</title>
        <authorList>
            <person name="Gurung A."/>
            <person name="Maclea K.S."/>
        </authorList>
    </citation>
    <scope>NUCLEOTIDE SEQUENCE [LARGE SCALE GENOMIC DNA]</scope>
    <source>
        <strain evidence="3 4">1A</strain>
    </source>
</reference>
<dbReference type="InterPro" id="IPR001279">
    <property type="entry name" value="Metallo-B-lactamas"/>
</dbReference>
<name>A0ABV0FMR6_9GAMM</name>
<organism evidence="3 4">
    <name type="scientific">Shewanella vesiculosa</name>
    <dbReference type="NCBI Taxonomy" id="518738"/>
    <lineage>
        <taxon>Bacteria</taxon>
        <taxon>Pseudomonadati</taxon>
        <taxon>Pseudomonadota</taxon>
        <taxon>Gammaproteobacteria</taxon>
        <taxon>Alteromonadales</taxon>
        <taxon>Shewanellaceae</taxon>
        <taxon>Shewanella</taxon>
    </lineage>
</organism>
<dbReference type="PANTHER" id="PTHR43084:SF1">
    <property type="entry name" value="PERSULFIDE DIOXYGENASE ETHE1, MITOCHONDRIAL"/>
    <property type="match status" value="1"/>
</dbReference>